<dbReference type="Proteomes" id="UP000030428">
    <property type="component" value="Unassembled WGS sequence"/>
</dbReference>
<dbReference type="InterPro" id="IPR001242">
    <property type="entry name" value="Condensation_dom"/>
</dbReference>
<protein>
    <recommendedName>
        <fullName evidence="1">Condensation domain-containing protein</fullName>
    </recommendedName>
</protein>
<keyword evidence="3" id="KW-1185">Reference proteome</keyword>
<dbReference type="Gene3D" id="3.30.559.10">
    <property type="entry name" value="Chloramphenicol acetyltransferase-like domain"/>
    <property type="match status" value="1"/>
</dbReference>
<organism evidence="2 3">
    <name type="scientific">Candidatus Thiomargarita nelsonii</name>
    <dbReference type="NCBI Taxonomy" id="1003181"/>
    <lineage>
        <taxon>Bacteria</taxon>
        <taxon>Pseudomonadati</taxon>
        <taxon>Pseudomonadota</taxon>
        <taxon>Gammaproteobacteria</taxon>
        <taxon>Thiotrichales</taxon>
        <taxon>Thiotrichaceae</taxon>
        <taxon>Thiomargarita</taxon>
    </lineage>
</organism>
<dbReference type="Gene3D" id="3.30.559.30">
    <property type="entry name" value="Nonribosomal peptide synthetase, condensation domain"/>
    <property type="match status" value="1"/>
</dbReference>
<evidence type="ECO:0000313" key="2">
    <source>
        <dbReference type="EMBL" id="TGO02812.1"/>
    </source>
</evidence>
<dbReference type="Pfam" id="PF00668">
    <property type="entry name" value="Condensation"/>
    <property type="match status" value="1"/>
</dbReference>
<sequence>MDGARICQAAYQDFIQNDQTYLESERFVKAKRYWQEKYSQVPKPLLKRRYAEGKTIPSQRSTLCLKRAFYNQLIEFYKENKVSTFHVILGALYCYFVRACNREDFAIGLPTLNRSRAAFKQTVGMFVGVNPAWFRFGTDLNFVKRVQSISKELQRDYRHQRFPIGEINRQTQCH</sequence>
<dbReference type="SUPFAM" id="SSF52777">
    <property type="entry name" value="CoA-dependent acyltransferases"/>
    <property type="match status" value="1"/>
</dbReference>
<evidence type="ECO:0000313" key="3">
    <source>
        <dbReference type="Proteomes" id="UP000030428"/>
    </source>
</evidence>
<name>A0A4E0R0Y6_9GAMM</name>
<accession>A0A4E0R0Y6</accession>
<comment type="caution">
    <text evidence="2">The sequence shown here is derived from an EMBL/GenBank/DDBJ whole genome shotgun (WGS) entry which is preliminary data.</text>
</comment>
<dbReference type="EMBL" id="JSZA02000074">
    <property type="protein sequence ID" value="TGO02812.1"/>
    <property type="molecule type" value="Genomic_DNA"/>
</dbReference>
<proteinExistence type="predicted"/>
<evidence type="ECO:0000259" key="1">
    <source>
        <dbReference type="Pfam" id="PF00668"/>
    </source>
</evidence>
<feature type="domain" description="Condensation" evidence="1">
    <location>
        <begin position="11"/>
        <end position="172"/>
    </location>
</feature>
<reference evidence="2 3" key="1">
    <citation type="journal article" date="2016" name="Front. Microbiol.">
        <title>Single-Cell (Meta-)Genomics of a Dimorphic Candidatus Thiomargarita nelsonii Reveals Genomic Plasticity.</title>
        <authorList>
            <person name="Flood B.E."/>
            <person name="Fliss P."/>
            <person name="Jones D.S."/>
            <person name="Dick G.J."/>
            <person name="Jain S."/>
            <person name="Kaster A.K."/>
            <person name="Winkel M."/>
            <person name="Mussmann M."/>
            <person name="Bailey J."/>
        </authorList>
    </citation>
    <scope>NUCLEOTIDE SEQUENCE [LARGE SCALE GENOMIC DNA]</scope>
    <source>
        <strain evidence="2">Hydrate Ridge</strain>
    </source>
</reference>
<dbReference type="GO" id="GO:0003824">
    <property type="term" value="F:catalytic activity"/>
    <property type="evidence" value="ECO:0007669"/>
    <property type="project" value="InterPro"/>
</dbReference>
<dbReference type="AlphaFoldDB" id="A0A4E0R0Y6"/>
<gene>
    <name evidence="2" type="ORF">PN36_18630</name>
</gene>
<dbReference type="InterPro" id="IPR023213">
    <property type="entry name" value="CAT-like_dom_sf"/>
</dbReference>